<proteinExistence type="predicted"/>
<gene>
    <name evidence="1" type="ORF">BO66DRAFT_473785</name>
</gene>
<reference evidence="1" key="1">
    <citation type="submission" date="2018-02" db="EMBL/GenBank/DDBJ databases">
        <title>The genomes of Aspergillus section Nigri reveals drivers in fungal speciation.</title>
        <authorList>
            <consortium name="DOE Joint Genome Institute"/>
            <person name="Vesth T.C."/>
            <person name="Nybo J."/>
            <person name="Theobald S."/>
            <person name="Brandl J."/>
            <person name="Frisvad J.C."/>
            <person name="Nielsen K.F."/>
            <person name="Lyhne E.K."/>
            <person name="Kogle M.E."/>
            <person name="Kuo A."/>
            <person name="Riley R."/>
            <person name="Clum A."/>
            <person name="Nolan M."/>
            <person name="Lipzen A."/>
            <person name="Salamov A."/>
            <person name="Henrissat B."/>
            <person name="Wiebenga A."/>
            <person name="De vries R.P."/>
            <person name="Grigoriev I.V."/>
            <person name="Mortensen U.H."/>
            <person name="Andersen M.R."/>
            <person name="Baker S.E."/>
        </authorList>
    </citation>
    <scope>NUCLEOTIDE SEQUENCE</scope>
    <source>
        <strain evidence="1">CBS 121060</strain>
    </source>
</reference>
<evidence type="ECO:0000313" key="2">
    <source>
        <dbReference type="Proteomes" id="UP000249661"/>
    </source>
</evidence>
<dbReference type="EMBL" id="KZ824977">
    <property type="protein sequence ID" value="RAH67113.1"/>
    <property type="molecule type" value="Genomic_DNA"/>
</dbReference>
<protein>
    <submittedName>
        <fullName evidence="1">Uncharacterized protein</fullName>
    </submittedName>
</protein>
<name>A0ACD1H143_9EURO</name>
<evidence type="ECO:0000313" key="1">
    <source>
        <dbReference type="EMBL" id="RAH67113.1"/>
    </source>
</evidence>
<organism evidence="1 2">
    <name type="scientific">Aspergillus aculeatinus CBS 121060</name>
    <dbReference type="NCBI Taxonomy" id="1448322"/>
    <lineage>
        <taxon>Eukaryota</taxon>
        <taxon>Fungi</taxon>
        <taxon>Dikarya</taxon>
        <taxon>Ascomycota</taxon>
        <taxon>Pezizomycotina</taxon>
        <taxon>Eurotiomycetes</taxon>
        <taxon>Eurotiomycetidae</taxon>
        <taxon>Eurotiales</taxon>
        <taxon>Aspergillaceae</taxon>
        <taxon>Aspergillus</taxon>
        <taxon>Aspergillus subgen. Circumdati</taxon>
    </lineage>
</organism>
<sequence>MSPTVAAMPTATTAFPPRQRPGYLTEKGRPLATVADSPTPTIQKHNAPKDEAPEEEAPLPYWLTNIPRSQWPPSCPSYLRDISQKNIEILSTPDHLYQRQGWDLVTELVRTNRIDRFQRLPSDLRRYLEYKARIVAEYGSIMRFVVKERLRWGEGLQSDLRAKGRPFEFDEDLRILYNDWPYGLEPDIVHLVVWTKFPLEDDPVVDDLTPRARREIDGFVRRTFHARMAPEQVIWFRNWRSLKSVHAVEHFHVMLYRPPAAFLEEITRGDLPAHVIG</sequence>
<dbReference type="Proteomes" id="UP000249661">
    <property type="component" value="Unassembled WGS sequence"/>
</dbReference>
<keyword evidence="2" id="KW-1185">Reference proteome</keyword>
<accession>A0ACD1H143</accession>